<name>A0ABM7FQM3_9ACTN</name>
<keyword evidence="2" id="KW-1185">Reference proteome</keyword>
<dbReference type="Pfam" id="PF05630">
    <property type="entry name" value="NPP1"/>
    <property type="match status" value="1"/>
</dbReference>
<protein>
    <submittedName>
        <fullName evidence="1">Uncharacterized protein</fullName>
    </submittedName>
</protein>
<reference evidence="1 2" key="2">
    <citation type="journal article" date="2023" name="ChemBioChem">
        <title>Acyltransferase Domain Exchange between Two Independent Type I Polyketide Synthases in the Same Producer Strain of Macrolide Antibiotics.</title>
        <authorList>
            <person name="Kudo F."/>
            <person name="Kishikawa K."/>
            <person name="Tsuboi K."/>
            <person name="Kido T."/>
            <person name="Usui T."/>
            <person name="Hashimoto J."/>
            <person name="Shin-Ya K."/>
            <person name="Miyanaga A."/>
            <person name="Eguchi T."/>
        </authorList>
    </citation>
    <scope>NUCLEOTIDE SEQUENCE [LARGE SCALE GENOMIC DNA]</scope>
    <source>
        <strain evidence="1 2">A-8890</strain>
    </source>
</reference>
<sequence length="73" mass="8078">MPQGSGTPSYASVSHHGDYTTTQFSAVPRDGVRLKVVYHKEGNLWDTHSFRFAGRGAWWRRPGATAAGTSRAW</sequence>
<reference evidence="1 2" key="1">
    <citation type="journal article" date="2010" name="ChemBioChem">
        <title>Cloning and characterization of the biosynthetic gene cluster of 16-membered macrolide antibiotic FD-891: involvement of a dual functional cytochrome P450 monooxygenase catalyzing epoxidation and hydroxylation.</title>
        <authorList>
            <person name="Kudo F."/>
            <person name="Motegi A."/>
            <person name="Mizoue K."/>
            <person name="Eguchi T."/>
        </authorList>
    </citation>
    <scope>NUCLEOTIDE SEQUENCE [LARGE SCALE GENOMIC DNA]</scope>
    <source>
        <strain evidence="1 2">A-8890</strain>
    </source>
</reference>
<dbReference type="Proteomes" id="UP001321542">
    <property type="component" value="Chromosome"/>
</dbReference>
<accession>A0ABM7FQM3</accession>
<dbReference type="InterPro" id="IPR008701">
    <property type="entry name" value="NPP1"/>
</dbReference>
<organism evidence="1 2">
    <name type="scientific">Streptomyces graminofaciens</name>
    <dbReference type="NCBI Taxonomy" id="68212"/>
    <lineage>
        <taxon>Bacteria</taxon>
        <taxon>Bacillati</taxon>
        <taxon>Actinomycetota</taxon>
        <taxon>Actinomycetes</taxon>
        <taxon>Kitasatosporales</taxon>
        <taxon>Streptomycetaceae</taxon>
        <taxon>Streptomyces</taxon>
    </lineage>
</organism>
<evidence type="ECO:0000313" key="1">
    <source>
        <dbReference type="EMBL" id="BBC38619.1"/>
    </source>
</evidence>
<evidence type="ECO:0000313" key="2">
    <source>
        <dbReference type="Proteomes" id="UP001321542"/>
    </source>
</evidence>
<dbReference type="EMBL" id="AP018448">
    <property type="protein sequence ID" value="BBC38619.1"/>
    <property type="molecule type" value="Genomic_DNA"/>
</dbReference>
<gene>
    <name evidence="1" type="ORF">SGFS_099130</name>
</gene>
<proteinExistence type="predicted"/>